<dbReference type="InterPro" id="IPR011658">
    <property type="entry name" value="PA14_dom"/>
</dbReference>
<feature type="domain" description="PA14" evidence="3">
    <location>
        <begin position="712"/>
        <end position="864"/>
    </location>
</feature>
<proteinExistence type="predicted"/>
<keyword evidence="5" id="KW-1185">Reference proteome</keyword>
<dbReference type="PROSITE" id="PS51820">
    <property type="entry name" value="PA14"/>
    <property type="match status" value="2"/>
</dbReference>
<dbReference type="InterPro" id="IPR037524">
    <property type="entry name" value="PA14/GLEYA"/>
</dbReference>
<dbReference type="InterPro" id="IPR013783">
    <property type="entry name" value="Ig-like_fold"/>
</dbReference>
<name>A0ABS5VY27_9BACT</name>
<evidence type="ECO:0000259" key="3">
    <source>
        <dbReference type="PROSITE" id="PS51820"/>
    </source>
</evidence>
<dbReference type="Gene3D" id="2.60.40.10">
    <property type="entry name" value="Immunoglobulins"/>
    <property type="match status" value="1"/>
</dbReference>
<feature type="domain" description="PA14" evidence="3">
    <location>
        <begin position="459"/>
        <end position="612"/>
    </location>
</feature>
<accession>A0ABS5VY27</accession>
<reference evidence="4 5" key="1">
    <citation type="submission" date="2021-05" db="EMBL/GenBank/DDBJ databases">
        <title>A Polyphasic approach of four new species of the genus Ohtaekwangia: Ohtaekwangia histidinii sp. nov., Ohtaekwangia cretensis sp. nov., Ohtaekwangia indiensis sp. nov., Ohtaekwangia reichenbachii sp. nov. from diverse environment.</title>
        <authorList>
            <person name="Octaviana S."/>
        </authorList>
    </citation>
    <scope>NUCLEOTIDE SEQUENCE [LARGE SCALE GENOMIC DNA]</scope>
    <source>
        <strain evidence="4 5">PWU20</strain>
    </source>
</reference>
<dbReference type="Proteomes" id="UP000772618">
    <property type="component" value="Unassembled WGS sequence"/>
</dbReference>
<dbReference type="Gene3D" id="2.60.120.1560">
    <property type="match status" value="2"/>
</dbReference>
<dbReference type="Pfam" id="PF07691">
    <property type="entry name" value="PA14"/>
    <property type="match status" value="2"/>
</dbReference>
<gene>
    <name evidence="4" type="ORF">KK060_21940</name>
</gene>
<dbReference type="InterPro" id="IPR052387">
    <property type="entry name" value="Fibrocystin"/>
</dbReference>
<dbReference type="SMART" id="SM00758">
    <property type="entry name" value="PA14"/>
    <property type="match status" value="2"/>
</dbReference>
<evidence type="ECO:0000256" key="1">
    <source>
        <dbReference type="ARBA" id="ARBA00022729"/>
    </source>
</evidence>
<dbReference type="Pfam" id="PF17957">
    <property type="entry name" value="Big_7"/>
    <property type="match status" value="1"/>
</dbReference>
<comment type="caution">
    <text evidence="4">The sequence shown here is derived from an EMBL/GenBank/DDBJ whole genome shotgun (WGS) entry which is preliminary data.</text>
</comment>
<dbReference type="PANTHER" id="PTHR46769:SF2">
    <property type="entry name" value="FIBROCYSTIN-L ISOFORM 2 PRECURSOR-RELATED"/>
    <property type="match status" value="1"/>
</dbReference>
<evidence type="ECO:0000313" key="5">
    <source>
        <dbReference type="Proteomes" id="UP000772618"/>
    </source>
</evidence>
<feature type="transmembrane region" description="Helical" evidence="2">
    <location>
        <begin position="12"/>
        <end position="32"/>
    </location>
</feature>
<keyword evidence="2" id="KW-1133">Transmembrane helix</keyword>
<evidence type="ECO:0000313" key="4">
    <source>
        <dbReference type="EMBL" id="MBT1705968.1"/>
    </source>
</evidence>
<organism evidence="4 5">
    <name type="scientific">Chryseosolibacter indicus</name>
    <dbReference type="NCBI Taxonomy" id="2782351"/>
    <lineage>
        <taxon>Bacteria</taxon>
        <taxon>Pseudomonadati</taxon>
        <taxon>Bacteroidota</taxon>
        <taxon>Cytophagia</taxon>
        <taxon>Cytophagales</taxon>
        <taxon>Chryseotaleaceae</taxon>
        <taxon>Chryseosolibacter</taxon>
    </lineage>
</organism>
<keyword evidence="2" id="KW-0812">Transmembrane</keyword>
<evidence type="ECO:0000256" key="2">
    <source>
        <dbReference type="SAM" id="Phobius"/>
    </source>
</evidence>
<keyword evidence="1" id="KW-0732">Signal</keyword>
<dbReference type="EMBL" id="JAHESD010000076">
    <property type="protein sequence ID" value="MBT1705968.1"/>
    <property type="molecule type" value="Genomic_DNA"/>
</dbReference>
<keyword evidence="2" id="KW-0472">Membrane</keyword>
<dbReference type="SUPFAM" id="SSF56988">
    <property type="entry name" value="Anthrax protective antigen"/>
    <property type="match status" value="2"/>
</dbReference>
<protein>
    <recommendedName>
        <fullName evidence="3">PA14 domain-containing protein</fullName>
    </recommendedName>
</protein>
<dbReference type="RefSeq" id="WP_254156484.1">
    <property type="nucleotide sequence ID" value="NZ_JAHESD010000076.1"/>
</dbReference>
<sequence>MRKNVPSCITSIGYWLSKLCVCITILLTIIHADLKAQPVFVKQLAPGSNNFVSNNGYLYYASGDSLWRSDGTPGGTTLVKKLGQTIFRISEIKSPTSVFIITQSGGSQSLWRSDGTNTGTVMVGTYNTITPLAVYNGELYLSINDGVHGVELWKLSSTNSLSLVKDINPGSGSGYLGSITYYNNSLFFRGGTSADANIWKTNGTEAGTVVAVDLPFNDFYELKASAGYLYFDRSYTDPEDEFSQVAELWRSQGTQASTQMVKIWGPEFSQYNGIGTYIEFNGKTYFIRAHGIPEEELWVTDGTDAGTQMVRKIVTDGFVGPIQIVRNNLVFADESQTFAGYIWKSDGTTAGTSSFYDIKELFADNNYAAWLDLTPAGDLLFFNDIRSEGEEAAPQDLQVYQSDLTAGGTRTLQDIYNVSIKGTANITASEDKIFFTSSNNEEGFRLWYYDPFAAPSLCSGTGGVVHELWKNVSGTTVSTIPVNTTPASTSTLSVFEGPSNIGDKYGSRYRALLCVPQTGDYRFWIASNDNSELWLSTTSSAADKVRIAYVNGASNPRQYNKYASQQSALIHLEKGKTYYIEALHKEGVGTDHISVGMQLPDGTLERPITGARLIPYKEENKAPIANVSTDEIVYAAPANVDITSEASDPDGAVVKVEFFNSGVKIGEDLTSPYSFRWENVPAGTYSITAVATDNEGATSIPTPTEIYVEGCSATGTILREVWRNVSGTSVSDIPVNSPPSETSQLSILESPGNIGTKYGTRIRGYICPPVTGAYLFYIASNDNSELWLSSNFNPANKVRIAYVNGATEPRQWNKYSSQGSVAINLVQNQTYYIEVLHKQGVGTDHVSVGWRLPDGTFERPIAGSRLSPFNSSMSETGIAATAYSFSETDVDTDGEIILAPNPTNKKPVTLFLPSLEPGLTKELKIEVTSLVGSLLYAQTISCTEGCNEVTLDITDKLSAGVYLVNGAFNGKRFTKRLIVK</sequence>
<dbReference type="PANTHER" id="PTHR46769">
    <property type="entry name" value="POLYCYSTIC KIDNEY AND HEPATIC DISEASE 1 (AUTOSOMAL RECESSIVE)-LIKE 1"/>
    <property type="match status" value="1"/>
</dbReference>